<dbReference type="PANTHER" id="PTHR47723:SF19">
    <property type="entry name" value="POLYNUCLEOTIDYL TRANSFERASE, RIBONUCLEASE H-LIKE SUPERFAMILY PROTEIN"/>
    <property type="match status" value="1"/>
</dbReference>
<dbReference type="OrthoDB" id="690769at2759"/>
<dbReference type="Pfam" id="PF13456">
    <property type="entry name" value="RVT_3"/>
    <property type="match status" value="1"/>
</dbReference>
<sequence>MAHSPPQGRLKLNVDGAFNMVTGEAGGGRILRDHKGNMCCAFANPYHGLKSSLAAEALAFRDGILMCCNKGINEVMVETDSLNFLNIVTVQLTRP</sequence>
<organism evidence="2 3">
    <name type="scientific">Colocasia esculenta</name>
    <name type="common">Wild taro</name>
    <name type="synonym">Arum esculentum</name>
    <dbReference type="NCBI Taxonomy" id="4460"/>
    <lineage>
        <taxon>Eukaryota</taxon>
        <taxon>Viridiplantae</taxon>
        <taxon>Streptophyta</taxon>
        <taxon>Embryophyta</taxon>
        <taxon>Tracheophyta</taxon>
        <taxon>Spermatophyta</taxon>
        <taxon>Magnoliopsida</taxon>
        <taxon>Liliopsida</taxon>
        <taxon>Araceae</taxon>
        <taxon>Aroideae</taxon>
        <taxon>Colocasieae</taxon>
        <taxon>Colocasia</taxon>
    </lineage>
</organism>
<keyword evidence="3" id="KW-1185">Reference proteome</keyword>
<dbReference type="CDD" id="cd06222">
    <property type="entry name" value="RNase_H_like"/>
    <property type="match status" value="1"/>
</dbReference>
<dbReference type="Proteomes" id="UP000652761">
    <property type="component" value="Unassembled WGS sequence"/>
</dbReference>
<protein>
    <recommendedName>
        <fullName evidence="1">RNase H type-1 domain-containing protein</fullName>
    </recommendedName>
</protein>
<comment type="caution">
    <text evidence="2">The sequence shown here is derived from an EMBL/GenBank/DDBJ whole genome shotgun (WGS) entry which is preliminary data.</text>
</comment>
<dbReference type="Gene3D" id="3.30.420.10">
    <property type="entry name" value="Ribonuclease H-like superfamily/Ribonuclease H"/>
    <property type="match status" value="1"/>
</dbReference>
<dbReference type="InterPro" id="IPR002156">
    <property type="entry name" value="RNaseH_domain"/>
</dbReference>
<dbReference type="AlphaFoldDB" id="A0A843WP44"/>
<dbReference type="GO" id="GO:0003676">
    <property type="term" value="F:nucleic acid binding"/>
    <property type="evidence" value="ECO:0007669"/>
    <property type="project" value="InterPro"/>
</dbReference>
<dbReference type="EMBL" id="NMUH01005301">
    <property type="protein sequence ID" value="MQM12392.1"/>
    <property type="molecule type" value="Genomic_DNA"/>
</dbReference>
<gene>
    <name evidence="2" type="ORF">Taro_045311</name>
</gene>
<dbReference type="GO" id="GO:0004523">
    <property type="term" value="F:RNA-DNA hybrid ribonuclease activity"/>
    <property type="evidence" value="ECO:0007669"/>
    <property type="project" value="InterPro"/>
</dbReference>
<feature type="domain" description="RNase H type-1" evidence="1">
    <location>
        <begin position="13"/>
        <end position="88"/>
    </location>
</feature>
<evidence type="ECO:0000313" key="2">
    <source>
        <dbReference type="EMBL" id="MQM12392.1"/>
    </source>
</evidence>
<dbReference type="InterPro" id="IPR053151">
    <property type="entry name" value="RNase_H-like"/>
</dbReference>
<evidence type="ECO:0000313" key="3">
    <source>
        <dbReference type="Proteomes" id="UP000652761"/>
    </source>
</evidence>
<dbReference type="InterPro" id="IPR044730">
    <property type="entry name" value="RNase_H-like_dom_plant"/>
</dbReference>
<dbReference type="InterPro" id="IPR036397">
    <property type="entry name" value="RNaseH_sf"/>
</dbReference>
<proteinExistence type="predicted"/>
<accession>A0A843WP44</accession>
<evidence type="ECO:0000259" key="1">
    <source>
        <dbReference type="Pfam" id="PF13456"/>
    </source>
</evidence>
<dbReference type="InterPro" id="IPR012337">
    <property type="entry name" value="RNaseH-like_sf"/>
</dbReference>
<dbReference type="PANTHER" id="PTHR47723">
    <property type="entry name" value="OS05G0353850 PROTEIN"/>
    <property type="match status" value="1"/>
</dbReference>
<reference evidence="2" key="1">
    <citation type="submission" date="2017-07" db="EMBL/GenBank/DDBJ databases">
        <title>Taro Niue Genome Assembly and Annotation.</title>
        <authorList>
            <person name="Atibalentja N."/>
            <person name="Keating K."/>
            <person name="Fields C.J."/>
        </authorList>
    </citation>
    <scope>NUCLEOTIDE SEQUENCE</scope>
    <source>
        <strain evidence="2">Niue_2</strain>
        <tissue evidence="2">Leaf</tissue>
    </source>
</reference>
<dbReference type="SUPFAM" id="SSF53098">
    <property type="entry name" value="Ribonuclease H-like"/>
    <property type="match status" value="1"/>
</dbReference>
<name>A0A843WP44_COLES</name>